<name>A0ABS8FYC1_9FIRM</name>
<keyword evidence="5" id="KW-1185">Reference proteome</keyword>
<proteinExistence type="inferred from homology"/>
<dbReference type="SUPFAM" id="SSF51569">
    <property type="entry name" value="Aldolase"/>
    <property type="match status" value="1"/>
</dbReference>
<dbReference type="InterPro" id="IPR002220">
    <property type="entry name" value="DapA-like"/>
</dbReference>
<evidence type="ECO:0000256" key="2">
    <source>
        <dbReference type="ARBA" id="ARBA00023239"/>
    </source>
</evidence>
<dbReference type="InterPro" id="IPR013785">
    <property type="entry name" value="Aldolase_TIM"/>
</dbReference>
<dbReference type="Gene3D" id="3.20.20.70">
    <property type="entry name" value="Aldolase class I"/>
    <property type="match status" value="1"/>
</dbReference>
<gene>
    <name evidence="4" type="ORF">LKD70_11535</name>
</gene>
<comment type="caution">
    <text evidence="4">The sequence shown here is derived from an EMBL/GenBank/DDBJ whole genome shotgun (WGS) entry which is preliminary data.</text>
</comment>
<dbReference type="Pfam" id="PF00701">
    <property type="entry name" value="DHDPS"/>
    <property type="match status" value="1"/>
</dbReference>
<sequence>MKPEELKEALKGICAISVTPMTEGREVSYEGMRNHIRFLKSKGITKENNCTLVVGGSTGECGALTIEERKKLIETAVDEAGDELPIIAGCNHSNIVDVKDLMKHAQSAGAAGVMVLSPYYYVPTDEAVLRFYREISECADIGILLYNNIEVTHKDVPVEVLEQLVDSSNVVGIKECTPNFVKMEKVVRKIGNKIAVINGHGEFLEPFAALAGTVGFISSTSNFAPEIAVEMWKKRSAGKYEEAKKVRDRLTPYLDLAGAESATGGEPVVLAILKRAATLVGSDCGPGRIPLPDIDDALDAKIRNMLKEVGLI</sequence>
<dbReference type="Proteomes" id="UP001198151">
    <property type="component" value="Unassembled WGS sequence"/>
</dbReference>
<accession>A0ABS8FYC1</accession>
<dbReference type="PIRSF" id="PIRSF001365">
    <property type="entry name" value="DHDPS"/>
    <property type="match status" value="1"/>
</dbReference>
<dbReference type="PRINTS" id="PR00146">
    <property type="entry name" value="DHPICSNTHASE"/>
</dbReference>
<dbReference type="EMBL" id="JAJEQX010000020">
    <property type="protein sequence ID" value="MCC2255045.1"/>
    <property type="molecule type" value="Genomic_DNA"/>
</dbReference>
<evidence type="ECO:0000256" key="1">
    <source>
        <dbReference type="ARBA" id="ARBA00007592"/>
    </source>
</evidence>
<dbReference type="RefSeq" id="WP_227708185.1">
    <property type="nucleotide sequence ID" value="NZ_JAJEQX010000020.1"/>
</dbReference>
<organism evidence="4 5">
    <name type="scientific">Ruminococcus turbiniformis</name>
    <dbReference type="NCBI Taxonomy" id="2881258"/>
    <lineage>
        <taxon>Bacteria</taxon>
        <taxon>Bacillati</taxon>
        <taxon>Bacillota</taxon>
        <taxon>Clostridia</taxon>
        <taxon>Eubacteriales</taxon>
        <taxon>Oscillospiraceae</taxon>
        <taxon>Ruminococcus</taxon>
    </lineage>
</organism>
<comment type="similarity">
    <text evidence="1 3">Belongs to the DapA family.</text>
</comment>
<dbReference type="PANTHER" id="PTHR12128:SF66">
    <property type="entry name" value="4-HYDROXY-2-OXOGLUTARATE ALDOLASE, MITOCHONDRIAL"/>
    <property type="match status" value="1"/>
</dbReference>
<reference evidence="4 5" key="1">
    <citation type="submission" date="2021-10" db="EMBL/GenBank/DDBJ databases">
        <title>Anaerobic single-cell dispensing facilitates the cultivation of human gut bacteria.</title>
        <authorList>
            <person name="Afrizal A."/>
        </authorList>
    </citation>
    <scope>NUCLEOTIDE SEQUENCE [LARGE SCALE GENOMIC DNA]</scope>
    <source>
        <strain evidence="4 5">CLA-AA-H200</strain>
    </source>
</reference>
<evidence type="ECO:0000313" key="5">
    <source>
        <dbReference type="Proteomes" id="UP001198151"/>
    </source>
</evidence>
<dbReference type="SMART" id="SM01130">
    <property type="entry name" value="DHDPS"/>
    <property type="match status" value="1"/>
</dbReference>
<evidence type="ECO:0000256" key="3">
    <source>
        <dbReference type="PIRNR" id="PIRNR001365"/>
    </source>
</evidence>
<protein>
    <submittedName>
        <fullName evidence="4">Dihydrodipicolinate synthase family protein</fullName>
    </submittedName>
</protein>
<keyword evidence="2 3" id="KW-0456">Lyase</keyword>
<evidence type="ECO:0000313" key="4">
    <source>
        <dbReference type="EMBL" id="MCC2255045.1"/>
    </source>
</evidence>
<dbReference type="CDD" id="cd00408">
    <property type="entry name" value="DHDPS-like"/>
    <property type="match status" value="1"/>
</dbReference>
<dbReference type="PANTHER" id="PTHR12128">
    <property type="entry name" value="DIHYDRODIPICOLINATE SYNTHASE"/>
    <property type="match status" value="1"/>
</dbReference>